<reference evidence="6 7" key="1">
    <citation type="submission" date="2018-02" db="EMBL/GenBank/DDBJ databases">
        <title>Reclassifiation of [Polyangium] brachysporum DSM 7029 as Guopingzhaonella breviflexa gen. nov., sp. nov., a member of the family Comamonadaceae.</title>
        <authorList>
            <person name="Tang B."/>
        </authorList>
    </citation>
    <scope>NUCLEOTIDE SEQUENCE [LARGE SCALE GENOMIC DNA]</scope>
    <source>
        <strain evidence="6 7">BCRC 80649</strain>
    </source>
</reference>
<dbReference type="Gene3D" id="3.40.50.2300">
    <property type="match status" value="2"/>
</dbReference>
<evidence type="ECO:0000313" key="7">
    <source>
        <dbReference type="Proteomes" id="UP000238605"/>
    </source>
</evidence>
<keyword evidence="4" id="KW-0804">Transcription</keyword>
<keyword evidence="2" id="KW-0805">Transcription regulation</keyword>
<keyword evidence="7" id="KW-1185">Reference proteome</keyword>
<dbReference type="OrthoDB" id="269117at2"/>
<evidence type="ECO:0000256" key="3">
    <source>
        <dbReference type="ARBA" id="ARBA00023125"/>
    </source>
</evidence>
<dbReference type="Proteomes" id="UP000238605">
    <property type="component" value="Unassembled WGS sequence"/>
</dbReference>
<comment type="caution">
    <text evidence="6">The sequence shown here is derived from an EMBL/GenBank/DDBJ whole genome shotgun (WGS) entry which is preliminary data.</text>
</comment>
<evidence type="ECO:0000256" key="2">
    <source>
        <dbReference type="ARBA" id="ARBA00023015"/>
    </source>
</evidence>
<keyword evidence="1" id="KW-0678">Repressor</keyword>
<dbReference type="EMBL" id="PSNX01000019">
    <property type="protein sequence ID" value="PPE64982.1"/>
    <property type="molecule type" value="Genomic_DNA"/>
</dbReference>
<dbReference type="InterPro" id="IPR046335">
    <property type="entry name" value="LacI/GalR-like_sensor"/>
</dbReference>
<organism evidence="6 7">
    <name type="scientific">Caldimonas caldifontis</name>
    <dbReference type="NCBI Taxonomy" id="1452508"/>
    <lineage>
        <taxon>Bacteria</taxon>
        <taxon>Pseudomonadati</taxon>
        <taxon>Pseudomonadota</taxon>
        <taxon>Betaproteobacteria</taxon>
        <taxon>Burkholderiales</taxon>
        <taxon>Sphaerotilaceae</taxon>
        <taxon>Caldimonas</taxon>
    </lineage>
</organism>
<evidence type="ECO:0000259" key="5">
    <source>
        <dbReference type="PROSITE" id="PS50932"/>
    </source>
</evidence>
<dbReference type="PANTHER" id="PTHR30146:SF148">
    <property type="entry name" value="HTH-TYPE TRANSCRIPTIONAL REPRESSOR PURR-RELATED"/>
    <property type="match status" value="1"/>
</dbReference>
<proteinExistence type="predicted"/>
<dbReference type="PROSITE" id="PS50932">
    <property type="entry name" value="HTH_LACI_2"/>
    <property type="match status" value="1"/>
</dbReference>
<dbReference type="SUPFAM" id="SSF47413">
    <property type="entry name" value="lambda repressor-like DNA-binding domains"/>
    <property type="match status" value="1"/>
</dbReference>
<dbReference type="CDD" id="cd01392">
    <property type="entry name" value="HTH_LacI"/>
    <property type="match status" value="1"/>
</dbReference>
<dbReference type="PROSITE" id="PS00356">
    <property type="entry name" value="HTH_LACI_1"/>
    <property type="match status" value="1"/>
</dbReference>
<dbReference type="RefSeq" id="WP_104303912.1">
    <property type="nucleotide sequence ID" value="NZ_PSNX01000019.1"/>
</dbReference>
<dbReference type="GO" id="GO:0003700">
    <property type="term" value="F:DNA-binding transcription factor activity"/>
    <property type="evidence" value="ECO:0007669"/>
    <property type="project" value="TreeGrafter"/>
</dbReference>
<dbReference type="InterPro" id="IPR000843">
    <property type="entry name" value="HTH_LacI"/>
</dbReference>
<accession>A0A2S5SQH8</accession>
<name>A0A2S5SQH8_9BURK</name>
<sequence length="351" mass="37822">MNLHRNPSLTTLPVSPDLDTPAAVTVLDVARAAGVSPSTVSRILNGTARVAADKRAAVEAAIAKLNFRPNLFARSLKTGTTMTVGIVTQDVESPFYGRAMKGIEEGLSGSGYAPIIVSGHWNAKEEAERVELLMARRIDGLIILTGHLSDEQVRAFALHQPVVATGRQVDGPQLRSCQLDQEMGGYLATRHLINLGHRRIAHITGPQDHDDAQQRLAGYRRALQEAGLAADAALVVQGDFMESGGLMAMSRLIDSGESFTAVFAANDQSAYGARMALYRRGVRVPDDVSVVGFDDLPASAYLTPPLTTVRQPIYEVGLYAARTLLGLMGHPVEPITLPPMELVVRETTRRL</sequence>
<dbReference type="Pfam" id="PF00356">
    <property type="entry name" value="LacI"/>
    <property type="match status" value="1"/>
</dbReference>
<evidence type="ECO:0000256" key="1">
    <source>
        <dbReference type="ARBA" id="ARBA00022491"/>
    </source>
</evidence>
<dbReference type="PRINTS" id="PR00036">
    <property type="entry name" value="HTHLACI"/>
</dbReference>
<dbReference type="SMART" id="SM00354">
    <property type="entry name" value="HTH_LACI"/>
    <property type="match status" value="1"/>
</dbReference>
<keyword evidence="3" id="KW-0238">DNA-binding</keyword>
<evidence type="ECO:0000256" key="4">
    <source>
        <dbReference type="ARBA" id="ARBA00023163"/>
    </source>
</evidence>
<dbReference type="Gene3D" id="1.10.260.40">
    <property type="entry name" value="lambda repressor-like DNA-binding domains"/>
    <property type="match status" value="1"/>
</dbReference>
<dbReference type="InterPro" id="IPR010982">
    <property type="entry name" value="Lambda_DNA-bd_dom_sf"/>
</dbReference>
<dbReference type="CDD" id="cd06290">
    <property type="entry name" value="PBP1_LacI-like"/>
    <property type="match status" value="1"/>
</dbReference>
<dbReference type="AlphaFoldDB" id="A0A2S5SQH8"/>
<protein>
    <submittedName>
        <fullName evidence="6">Transcriptional regulator</fullName>
    </submittedName>
</protein>
<gene>
    <name evidence="6" type="ORF">C1704_16890</name>
</gene>
<dbReference type="InterPro" id="IPR028082">
    <property type="entry name" value="Peripla_BP_I"/>
</dbReference>
<dbReference type="Pfam" id="PF13377">
    <property type="entry name" value="Peripla_BP_3"/>
    <property type="match status" value="1"/>
</dbReference>
<dbReference type="SUPFAM" id="SSF53822">
    <property type="entry name" value="Periplasmic binding protein-like I"/>
    <property type="match status" value="1"/>
</dbReference>
<dbReference type="GO" id="GO:0000976">
    <property type="term" value="F:transcription cis-regulatory region binding"/>
    <property type="evidence" value="ECO:0007669"/>
    <property type="project" value="TreeGrafter"/>
</dbReference>
<evidence type="ECO:0000313" key="6">
    <source>
        <dbReference type="EMBL" id="PPE64982.1"/>
    </source>
</evidence>
<dbReference type="PANTHER" id="PTHR30146">
    <property type="entry name" value="LACI-RELATED TRANSCRIPTIONAL REPRESSOR"/>
    <property type="match status" value="1"/>
</dbReference>
<feature type="domain" description="HTH lacI-type" evidence="5">
    <location>
        <begin position="24"/>
        <end position="78"/>
    </location>
</feature>